<feature type="region of interest" description="Disordered" evidence="1">
    <location>
        <begin position="1"/>
        <end position="23"/>
    </location>
</feature>
<evidence type="ECO:0000313" key="3">
    <source>
        <dbReference type="Proteomes" id="UP000198703"/>
    </source>
</evidence>
<feature type="region of interest" description="Disordered" evidence="1">
    <location>
        <begin position="72"/>
        <end position="98"/>
    </location>
</feature>
<dbReference type="RefSeq" id="WP_093254010.1">
    <property type="nucleotide sequence ID" value="NZ_FNQM01000007.1"/>
</dbReference>
<proteinExistence type="predicted"/>
<organism evidence="2 3">
    <name type="scientific">Rubrimonas cliftonensis</name>
    <dbReference type="NCBI Taxonomy" id="89524"/>
    <lineage>
        <taxon>Bacteria</taxon>
        <taxon>Pseudomonadati</taxon>
        <taxon>Pseudomonadota</taxon>
        <taxon>Alphaproteobacteria</taxon>
        <taxon>Rhodobacterales</taxon>
        <taxon>Paracoccaceae</taxon>
        <taxon>Rubrimonas</taxon>
    </lineage>
</organism>
<protein>
    <submittedName>
        <fullName evidence="2">Uncharacterized protein</fullName>
    </submittedName>
</protein>
<dbReference type="STRING" id="89524.SAMN05444370_10767"/>
<reference evidence="2 3" key="1">
    <citation type="submission" date="2016-10" db="EMBL/GenBank/DDBJ databases">
        <authorList>
            <person name="de Groot N.N."/>
        </authorList>
    </citation>
    <scope>NUCLEOTIDE SEQUENCE [LARGE SCALE GENOMIC DNA]</scope>
    <source>
        <strain evidence="2 3">DSM 15345</strain>
    </source>
</reference>
<name>A0A1H4CGK5_9RHOB</name>
<sequence>MTAGGGARDRVEEAARGSGRAPGALFDAPLEIVDAIDAPYETRLAALQRWRAHAADDAERRRVGEAVTALEYGAAERTDEPDEAPASTRYGGVAHDDA</sequence>
<dbReference type="Proteomes" id="UP000198703">
    <property type="component" value="Unassembled WGS sequence"/>
</dbReference>
<gene>
    <name evidence="2" type="ORF">SAMN05444370_10767</name>
</gene>
<dbReference type="AlphaFoldDB" id="A0A1H4CGK5"/>
<evidence type="ECO:0000313" key="2">
    <source>
        <dbReference type="EMBL" id="SEA59555.1"/>
    </source>
</evidence>
<dbReference type="EMBL" id="FNQM01000007">
    <property type="protein sequence ID" value="SEA59555.1"/>
    <property type="molecule type" value="Genomic_DNA"/>
</dbReference>
<keyword evidence="3" id="KW-1185">Reference proteome</keyword>
<accession>A0A1H4CGK5</accession>
<evidence type="ECO:0000256" key="1">
    <source>
        <dbReference type="SAM" id="MobiDB-lite"/>
    </source>
</evidence>